<protein>
    <submittedName>
        <fullName evidence="2">NAD-dependent epimerase/dehydratase family protein</fullName>
    </submittedName>
</protein>
<evidence type="ECO:0000313" key="3">
    <source>
        <dbReference type="Proteomes" id="UP001551695"/>
    </source>
</evidence>
<dbReference type="RefSeq" id="WP_109526842.1">
    <property type="nucleotide sequence ID" value="NZ_JBFAKC010000002.1"/>
</dbReference>
<sequence>MKVAVTGAAGYLGTNLLRLLIDRGDEVVAIDRAVPQRSTEPNVTWVSGDVLDPASMRAALSGAEVVYHLVAVITLADRNDLAWKVNTEGVRVVAEAALEVGARRMVHASSIHAFDQYTCGGRIDETSARSVAPALPVYDRSKWAGEVALRAVVDKGLDAVLCNPTGVFGPADLGTPLSRINRTLRDAAQGRIPAMIGGGFDLVDVRDVAAGLILAADNGRTGENYLLGGSMISMLDLCRLVARHGGKKGPKFTISPKLVGGLIPVLAPIGKLLRTDVISRAALGALVSAPVVDHAKAERELGYQPRPTDETVRDLVEFFADPELFTRRAPAGSLDR</sequence>
<dbReference type="PANTHER" id="PTHR48079">
    <property type="entry name" value="PROTEIN YEEZ"/>
    <property type="match status" value="1"/>
</dbReference>
<reference evidence="2 3" key="1">
    <citation type="submission" date="2024-06" db="EMBL/GenBank/DDBJ databases">
        <title>The Natural Products Discovery Center: Release of the First 8490 Sequenced Strains for Exploring Actinobacteria Biosynthetic Diversity.</title>
        <authorList>
            <person name="Kalkreuter E."/>
            <person name="Kautsar S.A."/>
            <person name="Yang D."/>
            <person name="Bader C.D."/>
            <person name="Teijaro C.N."/>
            <person name="Fluegel L."/>
            <person name="Davis C.M."/>
            <person name="Simpson J.R."/>
            <person name="Lauterbach L."/>
            <person name="Steele A.D."/>
            <person name="Gui C."/>
            <person name="Meng S."/>
            <person name="Li G."/>
            <person name="Viehrig K."/>
            <person name="Ye F."/>
            <person name="Su P."/>
            <person name="Kiefer A.F."/>
            <person name="Nichols A."/>
            <person name="Cepeda A.J."/>
            <person name="Yan W."/>
            <person name="Fan B."/>
            <person name="Jiang Y."/>
            <person name="Adhikari A."/>
            <person name="Zheng C.-J."/>
            <person name="Schuster L."/>
            <person name="Cowan T.M."/>
            <person name="Smanski M.J."/>
            <person name="Chevrette M.G."/>
            <person name="De Carvalho L.P.S."/>
            <person name="Shen B."/>
        </authorList>
    </citation>
    <scope>NUCLEOTIDE SEQUENCE [LARGE SCALE GENOMIC DNA]</scope>
    <source>
        <strain evidence="2 3">NPDC050403</strain>
    </source>
</reference>
<proteinExistence type="predicted"/>
<keyword evidence="3" id="KW-1185">Reference proteome</keyword>
<dbReference type="InterPro" id="IPR036291">
    <property type="entry name" value="NAD(P)-bd_dom_sf"/>
</dbReference>
<comment type="caution">
    <text evidence="2">The sequence shown here is derived from an EMBL/GenBank/DDBJ whole genome shotgun (WGS) entry which is preliminary data.</text>
</comment>
<dbReference type="InterPro" id="IPR001509">
    <property type="entry name" value="Epimerase_deHydtase"/>
</dbReference>
<dbReference type="Pfam" id="PF01370">
    <property type="entry name" value="Epimerase"/>
    <property type="match status" value="1"/>
</dbReference>
<dbReference type="SUPFAM" id="SSF51735">
    <property type="entry name" value="NAD(P)-binding Rossmann-fold domains"/>
    <property type="match status" value="1"/>
</dbReference>
<evidence type="ECO:0000259" key="1">
    <source>
        <dbReference type="Pfam" id="PF01370"/>
    </source>
</evidence>
<accession>A0ABV3FP01</accession>
<name>A0ABV3FP01_9NOCA</name>
<feature type="domain" description="NAD-dependent epimerase/dehydratase" evidence="1">
    <location>
        <begin position="3"/>
        <end position="228"/>
    </location>
</feature>
<dbReference type="EMBL" id="JBFAKC010000002">
    <property type="protein sequence ID" value="MEV0707154.1"/>
    <property type="molecule type" value="Genomic_DNA"/>
</dbReference>
<organism evidence="2 3">
    <name type="scientific">Nocardia aurea</name>
    <dbReference type="NCBI Taxonomy" id="2144174"/>
    <lineage>
        <taxon>Bacteria</taxon>
        <taxon>Bacillati</taxon>
        <taxon>Actinomycetota</taxon>
        <taxon>Actinomycetes</taxon>
        <taxon>Mycobacteriales</taxon>
        <taxon>Nocardiaceae</taxon>
        <taxon>Nocardia</taxon>
    </lineage>
</organism>
<gene>
    <name evidence="2" type="ORF">AB0I48_06265</name>
</gene>
<dbReference type="Proteomes" id="UP001551695">
    <property type="component" value="Unassembled WGS sequence"/>
</dbReference>
<evidence type="ECO:0000313" key="2">
    <source>
        <dbReference type="EMBL" id="MEV0707154.1"/>
    </source>
</evidence>
<dbReference type="PANTHER" id="PTHR48079:SF6">
    <property type="entry name" value="NAD(P)-BINDING DOMAIN-CONTAINING PROTEIN-RELATED"/>
    <property type="match status" value="1"/>
</dbReference>
<dbReference type="InterPro" id="IPR051783">
    <property type="entry name" value="NAD(P)-dependent_oxidoreduct"/>
</dbReference>
<dbReference type="Gene3D" id="3.40.50.720">
    <property type="entry name" value="NAD(P)-binding Rossmann-like Domain"/>
    <property type="match status" value="1"/>
</dbReference>